<protein>
    <submittedName>
        <fullName evidence="1">Uncharacterized protein</fullName>
    </submittedName>
</protein>
<dbReference type="Proteomes" id="UP001153269">
    <property type="component" value="Unassembled WGS sequence"/>
</dbReference>
<comment type="caution">
    <text evidence="1">The sequence shown here is derived from an EMBL/GenBank/DDBJ whole genome shotgun (WGS) entry which is preliminary data.</text>
</comment>
<keyword evidence="2" id="KW-1185">Reference proteome</keyword>
<name>A0A9N7ZBA4_PLEPL</name>
<sequence length="113" mass="12673">MSSFSSFNTERCGKRSKQNEEVFVVKERRLSAGVLHVRRAVTEEDEEVQHGEKLKGVGEREGAAFDVFVFYVDRSSSSSPPPAVYLHSTTCNSHQCVNMLTVTRDHTPTPSVR</sequence>
<proteinExistence type="predicted"/>
<dbReference type="EMBL" id="CADEAL010004351">
    <property type="protein sequence ID" value="CAB1457651.1"/>
    <property type="molecule type" value="Genomic_DNA"/>
</dbReference>
<dbReference type="AlphaFoldDB" id="A0A9N7ZBA4"/>
<accession>A0A9N7ZBA4</accession>
<evidence type="ECO:0000313" key="2">
    <source>
        <dbReference type="Proteomes" id="UP001153269"/>
    </source>
</evidence>
<evidence type="ECO:0000313" key="1">
    <source>
        <dbReference type="EMBL" id="CAB1457651.1"/>
    </source>
</evidence>
<gene>
    <name evidence="1" type="ORF">PLEPLA_LOCUS45475</name>
</gene>
<reference evidence="1" key="1">
    <citation type="submission" date="2020-03" db="EMBL/GenBank/DDBJ databases">
        <authorList>
            <person name="Weist P."/>
        </authorList>
    </citation>
    <scope>NUCLEOTIDE SEQUENCE</scope>
</reference>
<organism evidence="1 2">
    <name type="scientific">Pleuronectes platessa</name>
    <name type="common">European plaice</name>
    <dbReference type="NCBI Taxonomy" id="8262"/>
    <lineage>
        <taxon>Eukaryota</taxon>
        <taxon>Metazoa</taxon>
        <taxon>Chordata</taxon>
        <taxon>Craniata</taxon>
        <taxon>Vertebrata</taxon>
        <taxon>Euteleostomi</taxon>
        <taxon>Actinopterygii</taxon>
        <taxon>Neopterygii</taxon>
        <taxon>Teleostei</taxon>
        <taxon>Neoteleostei</taxon>
        <taxon>Acanthomorphata</taxon>
        <taxon>Carangaria</taxon>
        <taxon>Pleuronectiformes</taxon>
        <taxon>Pleuronectoidei</taxon>
        <taxon>Pleuronectidae</taxon>
        <taxon>Pleuronectes</taxon>
    </lineage>
</organism>